<evidence type="ECO:0000256" key="3">
    <source>
        <dbReference type="ARBA" id="ARBA00005336"/>
    </source>
</evidence>
<dbReference type="InterPro" id="IPR019800">
    <property type="entry name" value="Glyco_hydro_3_AS"/>
</dbReference>
<dbReference type="Pfam" id="PF01915">
    <property type="entry name" value="Glyco_hydro_3_C"/>
    <property type="match status" value="1"/>
</dbReference>
<keyword evidence="5 11" id="KW-0378">Hydrolase</keyword>
<dbReference type="InterPro" id="IPR002772">
    <property type="entry name" value="Glyco_hydro_3_C"/>
</dbReference>
<dbReference type="EC" id="3.2.1.21" evidence="4 11"/>
<evidence type="ECO:0000313" key="13">
    <source>
        <dbReference type="EMBL" id="KAL2820601.1"/>
    </source>
</evidence>
<dbReference type="Gene3D" id="2.60.40.10">
    <property type="entry name" value="Immunoglobulins"/>
    <property type="match status" value="1"/>
</dbReference>
<comment type="similarity">
    <text evidence="3 11">Belongs to the glycosyl hydrolase 3 family.</text>
</comment>
<dbReference type="PRINTS" id="PR00133">
    <property type="entry name" value="GLHYDRLASE3"/>
</dbReference>
<dbReference type="InterPro" id="IPR036881">
    <property type="entry name" value="Glyco_hydro_3_C_sf"/>
</dbReference>
<dbReference type="InterPro" id="IPR011658">
    <property type="entry name" value="PA14_dom"/>
</dbReference>
<comment type="catalytic activity">
    <reaction evidence="1 11">
        <text>Hydrolysis of terminal, non-reducing beta-D-glucosyl residues with release of beta-D-glucose.</text>
        <dbReference type="EC" id="3.2.1.21"/>
    </reaction>
</comment>
<dbReference type="PANTHER" id="PTHR42715:SF3">
    <property type="entry name" value="BETA-GLUCOSIDASE B-RELATED"/>
    <property type="match status" value="1"/>
</dbReference>
<name>A0ABR4HZ18_9EURO</name>
<dbReference type="EMBL" id="JBFXLT010000006">
    <property type="protein sequence ID" value="KAL2820601.1"/>
    <property type="molecule type" value="Genomic_DNA"/>
</dbReference>
<evidence type="ECO:0000256" key="5">
    <source>
        <dbReference type="ARBA" id="ARBA00022801"/>
    </source>
</evidence>
<dbReference type="InterPro" id="IPR026891">
    <property type="entry name" value="Fn3-like"/>
</dbReference>
<comment type="pathway">
    <text evidence="2 11">Glycan metabolism; cellulose degradation.</text>
</comment>
<reference evidence="13 14" key="1">
    <citation type="submission" date="2024-07" db="EMBL/GenBank/DDBJ databases">
        <title>Section-level genome sequencing and comparative genomics of Aspergillus sections Usti and Cavernicolus.</title>
        <authorList>
            <consortium name="Lawrence Berkeley National Laboratory"/>
            <person name="Nybo J.L."/>
            <person name="Vesth T.C."/>
            <person name="Theobald S."/>
            <person name="Frisvad J.C."/>
            <person name="Larsen T.O."/>
            <person name="Kjaerboelling I."/>
            <person name="Rothschild-Mancinelli K."/>
            <person name="Lyhne E.K."/>
            <person name="Kogle M.E."/>
            <person name="Barry K."/>
            <person name="Clum A."/>
            <person name="Na H."/>
            <person name="Ledsgaard L."/>
            <person name="Lin J."/>
            <person name="Lipzen A."/>
            <person name="Kuo A."/>
            <person name="Riley R."/>
            <person name="Mondo S."/>
            <person name="Labutti K."/>
            <person name="Haridas S."/>
            <person name="Pangalinan J."/>
            <person name="Salamov A.A."/>
            <person name="Simmons B.A."/>
            <person name="Magnuson J.K."/>
            <person name="Chen J."/>
            <person name="Drula E."/>
            <person name="Henrissat B."/>
            <person name="Wiebenga A."/>
            <person name="Lubbers R.J."/>
            <person name="Gomes A.C."/>
            <person name="Makela M.R."/>
            <person name="Stajich J."/>
            <person name="Grigoriev I.V."/>
            <person name="Mortensen U.H."/>
            <person name="De Vries R.P."/>
            <person name="Baker S.E."/>
            <person name="Andersen M.R."/>
        </authorList>
    </citation>
    <scope>NUCLEOTIDE SEQUENCE [LARGE SCALE GENOMIC DNA]</scope>
    <source>
        <strain evidence="13 14">CBS 588.65</strain>
    </source>
</reference>
<evidence type="ECO:0000256" key="11">
    <source>
        <dbReference type="RuleBase" id="RU361161"/>
    </source>
</evidence>
<organism evidence="13 14">
    <name type="scientific">Aspergillus granulosus</name>
    <dbReference type="NCBI Taxonomy" id="176169"/>
    <lineage>
        <taxon>Eukaryota</taxon>
        <taxon>Fungi</taxon>
        <taxon>Dikarya</taxon>
        <taxon>Ascomycota</taxon>
        <taxon>Pezizomycotina</taxon>
        <taxon>Eurotiomycetes</taxon>
        <taxon>Eurotiomycetidae</taxon>
        <taxon>Eurotiales</taxon>
        <taxon>Aspergillaceae</taxon>
        <taxon>Aspergillus</taxon>
        <taxon>Aspergillus subgen. Nidulantes</taxon>
    </lineage>
</organism>
<feature type="domain" description="PA14" evidence="12">
    <location>
        <begin position="437"/>
        <end position="588"/>
    </location>
</feature>
<dbReference type="SMART" id="SM01217">
    <property type="entry name" value="Fn3_like"/>
    <property type="match status" value="1"/>
</dbReference>
<dbReference type="Pfam" id="PF14310">
    <property type="entry name" value="Fn3-like"/>
    <property type="match status" value="1"/>
</dbReference>
<dbReference type="Pfam" id="PF07691">
    <property type="entry name" value="PA14"/>
    <property type="match status" value="1"/>
</dbReference>
<sequence length="874" mass="94944">MRHWKSLKKAASTLFSQKPALEYSHSRDEFIMSFKTVDSAQIESLLSKLTLEEKITLLAGKNFWETADFPEKGIPSLKTSDGPNGARGATFKGGTTAACFPASSLLAATWDLEAAKHIGNALADETRSKGARVLLAPTVCPHRHPLGGRNFESFSEDPFLAGKLAAQYITGLQEKGVAATIKHFAVNEQETCRFTVNETVAERALREIYLKPFEIAIKEAKPLALMTAYNLVNGTHADSHKFLLQDVLRGQWGWDGLVMSDWGGTNSTADSLNAGLDLEMPGPTRWRKVEEVVAAIKAGTVSEKTIDDRARRVLELLTKLGCFEDPTIPDEQAIILPEHQRLIRSVGSQGLVLLKNEGGVLPLKKEKLAKKKIALLGFAREALIHGGGSASVNAHYRVTPEEGLRAALGDAVEFEYAKGAHTFRQLPLLVENVVNREGKPGWTLDFFVEEEPAEKPASSSPSEAPTYVPIFVKESWGSVRASTSYTPTQSGNHYFGMSGLGKSKVLIDGKVIYEQKENCPDSMAFLLGGVKEPEIQYSFEAGKTYTIEIETVKPTSSGGLAMLEGFIGFRFGLMTEQEHNKDLVSEAVEVAKNADFAIVFTGHTPDWETEGQDQLSFHLPSNGSQDRLVAAVGAVNPNTIVVNSTGVAVAMPWLNEVKAVVQAWFPGQEAGNAIADVLTGAVNPAGHLPVSFPHRLEDAPAHGNFPGEYVEHDGGRRLEVTYEEGIFVGYRHYDLSEETRSKVLFPFGYGLSYTTFAHANPKASVAGESVEVTVDVTNTGSCAGAEVVQVYAGAKLVVPENPVKELVGFAKVHLEPGETKAAKVTFQTRQLAHFSEKSGKWELQAGDYEVSIGQSVRDITGQAVVRVDAQTYEP</sequence>
<dbReference type="InterPro" id="IPR001764">
    <property type="entry name" value="Glyco_hydro_3_N"/>
</dbReference>
<protein>
    <recommendedName>
        <fullName evidence="4 11">beta-glucosidase</fullName>
        <ecNumber evidence="4 11">3.2.1.21</ecNumber>
    </recommendedName>
</protein>
<dbReference type="Pfam" id="PF00933">
    <property type="entry name" value="Glyco_hydro_3"/>
    <property type="match status" value="1"/>
</dbReference>
<proteinExistence type="inferred from homology"/>
<keyword evidence="10 11" id="KW-0624">Polysaccharide degradation</keyword>
<evidence type="ECO:0000256" key="10">
    <source>
        <dbReference type="ARBA" id="ARBA00023326"/>
    </source>
</evidence>
<dbReference type="Proteomes" id="UP001610334">
    <property type="component" value="Unassembled WGS sequence"/>
</dbReference>
<dbReference type="Gene3D" id="3.40.50.1700">
    <property type="entry name" value="Glycoside hydrolase family 3 C-terminal domain"/>
    <property type="match status" value="1"/>
</dbReference>
<accession>A0ABR4HZ18</accession>
<dbReference type="InterPro" id="IPR037524">
    <property type="entry name" value="PA14/GLEYA"/>
</dbReference>
<evidence type="ECO:0000256" key="4">
    <source>
        <dbReference type="ARBA" id="ARBA00012744"/>
    </source>
</evidence>
<dbReference type="PROSITE" id="PS51820">
    <property type="entry name" value="PA14"/>
    <property type="match status" value="1"/>
</dbReference>
<keyword evidence="6" id="KW-0136">Cellulose degradation</keyword>
<evidence type="ECO:0000256" key="1">
    <source>
        <dbReference type="ARBA" id="ARBA00000448"/>
    </source>
</evidence>
<keyword evidence="14" id="KW-1185">Reference proteome</keyword>
<dbReference type="SUPFAM" id="SSF52279">
    <property type="entry name" value="Beta-D-glucan exohydrolase, C-terminal domain"/>
    <property type="match status" value="1"/>
</dbReference>
<dbReference type="GO" id="GO:0016787">
    <property type="term" value="F:hydrolase activity"/>
    <property type="evidence" value="ECO:0007669"/>
    <property type="project" value="UniProtKB-KW"/>
</dbReference>
<evidence type="ECO:0000256" key="9">
    <source>
        <dbReference type="ARBA" id="ARBA00023295"/>
    </source>
</evidence>
<evidence type="ECO:0000256" key="2">
    <source>
        <dbReference type="ARBA" id="ARBA00004987"/>
    </source>
</evidence>
<keyword evidence="7" id="KW-0325">Glycoprotein</keyword>
<evidence type="ECO:0000259" key="12">
    <source>
        <dbReference type="PROSITE" id="PS51820"/>
    </source>
</evidence>
<evidence type="ECO:0000256" key="6">
    <source>
        <dbReference type="ARBA" id="ARBA00023001"/>
    </source>
</evidence>
<dbReference type="InterPro" id="IPR013783">
    <property type="entry name" value="Ig-like_fold"/>
</dbReference>
<evidence type="ECO:0000256" key="8">
    <source>
        <dbReference type="ARBA" id="ARBA00023277"/>
    </source>
</evidence>
<gene>
    <name evidence="13" type="ORF">BJX63DRAFT_379737</name>
</gene>
<dbReference type="InterPro" id="IPR017853">
    <property type="entry name" value="GH"/>
</dbReference>
<evidence type="ECO:0000313" key="14">
    <source>
        <dbReference type="Proteomes" id="UP001610334"/>
    </source>
</evidence>
<keyword evidence="8 11" id="KW-0119">Carbohydrate metabolism</keyword>
<dbReference type="InterPro" id="IPR036962">
    <property type="entry name" value="Glyco_hydro_3_N_sf"/>
</dbReference>
<dbReference type="Gene3D" id="2.60.120.260">
    <property type="entry name" value="Galactose-binding domain-like"/>
    <property type="match status" value="1"/>
</dbReference>
<dbReference type="Gene3D" id="3.20.20.300">
    <property type="entry name" value="Glycoside hydrolase, family 3, N-terminal domain"/>
    <property type="match status" value="1"/>
</dbReference>
<comment type="caution">
    <text evidence="13">The sequence shown here is derived from an EMBL/GenBank/DDBJ whole genome shotgun (WGS) entry which is preliminary data.</text>
</comment>
<dbReference type="SUPFAM" id="SSF51445">
    <property type="entry name" value="(Trans)glycosidases"/>
    <property type="match status" value="1"/>
</dbReference>
<dbReference type="InterPro" id="IPR050288">
    <property type="entry name" value="Cellulose_deg_GH3"/>
</dbReference>
<keyword evidence="9 11" id="KW-0326">Glycosidase</keyword>
<evidence type="ECO:0000256" key="7">
    <source>
        <dbReference type="ARBA" id="ARBA00023180"/>
    </source>
</evidence>
<dbReference type="PANTHER" id="PTHR42715">
    <property type="entry name" value="BETA-GLUCOSIDASE"/>
    <property type="match status" value="1"/>
</dbReference>
<dbReference type="PROSITE" id="PS00775">
    <property type="entry name" value="GLYCOSYL_HYDROL_F3"/>
    <property type="match status" value="1"/>
</dbReference>